<comment type="caution">
    <text evidence="3">The sequence shown here is derived from an EMBL/GenBank/DDBJ whole genome shotgun (WGS) entry which is preliminary data.</text>
</comment>
<feature type="transmembrane region" description="Helical" evidence="2">
    <location>
        <begin position="36"/>
        <end position="55"/>
    </location>
</feature>
<sequence>MAVILLTPLPTYVVLLLMDGVPMRDPHDGVRANGVALTRSGFSHFVMTLAVLMAVKQAVFRTCQSYSMRGMVQMSLWAVCVLESTGICTAFLWRYPIPFREIIFVPLWTALVIGANWYFAKEAILSRAQAMIRYIPLISTQFVFFYGLLVLALAYSIFSMTVQIILTALFPLVRIICRRSIWRQARNSDDISTDLTMCLLEITAALYQTISLQFAKTPVLTVVIMVSDLIPTMIEVREYLGLEYLVDSTSTLSTVVKIIKSGMSSGLTERHSITVPIPLGPSASKYLKDSALLFSSESSIASVYVQRDHIRKANSRRLLDLKQFEDKSEHSDTGESGCARVERCLSTPNFPTAASPSPAIGDLHPSQPMTIEGQASRRTSLQGITFEYGNMDSPSRRTSLSSLRLPPIQQKRMSGGSVGRHQIHPIGGNEETSGIPDQAAVALLSPSKTLATSEPSGRRRSTGVMIDGVAISRKDQARILEQTLQLLFSCEVLLVSEYFEVMIPFYMRSCY</sequence>
<dbReference type="Proteomes" id="UP000794436">
    <property type="component" value="Unassembled WGS sequence"/>
</dbReference>
<protein>
    <recommendedName>
        <fullName evidence="5">Transmembrane protein</fullName>
    </recommendedName>
</protein>
<evidence type="ECO:0000256" key="2">
    <source>
        <dbReference type="SAM" id="Phobius"/>
    </source>
</evidence>
<evidence type="ECO:0000313" key="3">
    <source>
        <dbReference type="EMBL" id="TMW65300.1"/>
    </source>
</evidence>
<keyword evidence="2" id="KW-0812">Transmembrane</keyword>
<organism evidence="3 4">
    <name type="scientific">Pythium oligandrum</name>
    <name type="common">Mycoparasitic fungus</name>
    <dbReference type="NCBI Taxonomy" id="41045"/>
    <lineage>
        <taxon>Eukaryota</taxon>
        <taxon>Sar</taxon>
        <taxon>Stramenopiles</taxon>
        <taxon>Oomycota</taxon>
        <taxon>Peronosporomycetes</taxon>
        <taxon>Pythiales</taxon>
        <taxon>Pythiaceae</taxon>
        <taxon>Pythium</taxon>
    </lineage>
</organism>
<accession>A0A8K1CMF2</accession>
<dbReference type="EMBL" id="SPLM01000037">
    <property type="protein sequence ID" value="TMW65300.1"/>
    <property type="molecule type" value="Genomic_DNA"/>
</dbReference>
<name>A0A8K1CMF2_PYTOL</name>
<evidence type="ECO:0000313" key="4">
    <source>
        <dbReference type="Proteomes" id="UP000794436"/>
    </source>
</evidence>
<dbReference type="AlphaFoldDB" id="A0A8K1CMF2"/>
<dbReference type="OrthoDB" id="121053at2759"/>
<gene>
    <name evidence="3" type="ORF">Poli38472_007942</name>
</gene>
<proteinExistence type="predicted"/>
<keyword evidence="2" id="KW-0472">Membrane</keyword>
<feature type="transmembrane region" description="Helical" evidence="2">
    <location>
        <begin position="102"/>
        <end position="119"/>
    </location>
</feature>
<keyword evidence="4" id="KW-1185">Reference proteome</keyword>
<evidence type="ECO:0000256" key="1">
    <source>
        <dbReference type="SAM" id="MobiDB-lite"/>
    </source>
</evidence>
<keyword evidence="2" id="KW-1133">Transmembrane helix</keyword>
<feature type="region of interest" description="Disordered" evidence="1">
    <location>
        <begin position="349"/>
        <end position="369"/>
    </location>
</feature>
<evidence type="ECO:0008006" key="5">
    <source>
        <dbReference type="Google" id="ProtNLM"/>
    </source>
</evidence>
<feature type="transmembrane region" description="Helical" evidence="2">
    <location>
        <begin position="76"/>
        <end position="96"/>
    </location>
</feature>
<reference evidence="3" key="1">
    <citation type="submission" date="2019-03" db="EMBL/GenBank/DDBJ databases">
        <title>Long read genome sequence of the mycoparasitic Pythium oligandrum ATCC 38472 isolated from sugarbeet rhizosphere.</title>
        <authorList>
            <person name="Gaulin E."/>
        </authorList>
    </citation>
    <scope>NUCLEOTIDE SEQUENCE</scope>
    <source>
        <strain evidence="3">ATCC 38472_TT</strain>
    </source>
</reference>